<dbReference type="AlphaFoldDB" id="A0A1H0HTJ6"/>
<dbReference type="Pfam" id="PF09084">
    <property type="entry name" value="NMT1"/>
    <property type="match status" value="1"/>
</dbReference>
<evidence type="ECO:0000259" key="4">
    <source>
        <dbReference type="Pfam" id="PF09084"/>
    </source>
</evidence>
<accession>A0A1H0HTJ6</accession>
<evidence type="ECO:0000256" key="1">
    <source>
        <dbReference type="ARBA" id="ARBA00004418"/>
    </source>
</evidence>
<dbReference type="STRING" id="310781.SAMN05216259_108199"/>
<dbReference type="EMBL" id="FNIE01000008">
    <property type="protein sequence ID" value="SDO22535.1"/>
    <property type="molecule type" value="Genomic_DNA"/>
</dbReference>
<evidence type="ECO:0000256" key="2">
    <source>
        <dbReference type="ARBA" id="ARBA00010742"/>
    </source>
</evidence>
<name>A0A1H0HTJ6_9ACTN</name>
<reference evidence="5 6" key="1">
    <citation type="submission" date="2016-10" db="EMBL/GenBank/DDBJ databases">
        <authorList>
            <person name="de Groot N.N."/>
        </authorList>
    </citation>
    <scope>NUCLEOTIDE SEQUENCE [LARGE SCALE GENOMIC DNA]</scope>
    <source>
        <strain evidence="5 6">CGMCC 4.2022</strain>
    </source>
</reference>
<keyword evidence="3" id="KW-0732">Signal</keyword>
<dbReference type="Proteomes" id="UP000199341">
    <property type="component" value="Unassembled WGS sequence"/>
</dbReference>
<comment type="similarity">
    <text evidence="2">Belongs to the bacterial solute-binding protein SsuA/TauA family.</text>
</comment>
<evidence type="ECO:0000256" key="3">
    <source>
        <dbReference type="ARBA" id="ARBA00022729"/>
    </source>
</evidence>
<evidence type="ECO:0000313" key="5">
    <source>
        <dbReference type="EMBL" id="SDO22535.1"/>
    </source>
</evidence>
<dbReference type="PANTHER" id="PTHR30024">
    <property type="entry name" value="ALIPHATIC SULFONATES-BINDING PROTEIN-RELATED"/>
    <property type="match status" value="1"/>
</dbReference>
<comment type="subcellular location">
    <subcellularLocation>
        <location evidence="1">Periplasm</location>
    </subcellularLocation>
</comment>
<sequence>MALKKLVSETSSPVFSLPYFVARDEGYFAEEGLEVDLVRKGQREAVIKPVEDHHLISAFTTKSSFEEGEASLYRACEWGQIRRSYDSSRGGQVVSKRAAVGSQAIFVRPDDPANHPQDLANRPVAVNFHHGSHYIGIQTLEGFLRKEEINVVHVGGPRERFEALRDGKVEAAAVMEPWITVAEKLGYKLIAEAFYVGAEIADPNLDPDTFTAIQRAVIKAVHKINQDPRPYLHYLIADVPEDIVHLDPADFRRDRLRYAEPAPYPAEEFQRTYDWMVAWDLIPEDADFTQIVDNRLQLAI</sequence>
<proteinExistence type="inferred from homology"/>
<dbReference type="PANTHER" id="PTHR30024:SF47">
    <property type="entry name" value="TAURINE-BINDING PERIPLASMIC PROTEIN"/>
    <property type="match status" value="1"/>
</dbReference>
<dbReference type="InterPro" id="IPR015168">
    <property type="entry name" value="SsuA/THI5"/>
</dbReference>
<dbReference type="Gene3D" id="3.40.190.10">
    <property type="entry name" value="Periplasmic binding protein-like II"/>
    <property type="match status" value="1"/>
</dbReference>
<feature type="domain" description="SsuA/THI5-like" evidence="4">
    <location>
        <begin position="17"/>
        <end position="52"/>
    </location>
</feature>
<dbReference type="OrthoDB" id="9815602at2"/>
<dbReference type="RefSeq" id="WP_093785743.1">
    <property type="nucleotide sequence ID" value="NZ_FNIE01000008.1"/>
</dbReference>
<gene>
    <name evidence="5" type="ORF">SAMN05216259_108199</name>
</gene>
<protein>
    <submittedName>
        <fullName evidence="5">NitT/TauT family transport system substrate-binding protein</fullName>
    </submittedName>
</protein>
<keyword evidence="6" id="KW-1185">Reference proteome</keyword>
<evidence type="ECO:0000313" key="6">
    <source>
        <dbReference type="Proteomes" id="UP000199341"/>
    </source>
</evidence>
<dbReference type="GO" id="GO:0042597">
    <property type="term" value="C:periplasmic space"/>
    <property type="evidence" value="ECO:0007669"/>
    <property type="project" value="UniProtKB-SubCell"/>
</dbReference>
<organism evidence="5 6">
    <name type="scientific">Actinacidiphila guanduensis</name>
    <dbReference type="NCBI Taxonomy" id="310781"/>
    <lineage>
        <taxon>Bacteria</taxon>
        <taxon>Bacillati</taxon>
        <taxon>Actinomycetota</taxon>
        <taxon>Actinomycetes</taxon>
        <taxon>Kitasatosporales</taxon>
        <taxon>Streptomycetaceae</taxon>
        <taxon>Actinacidiphila</taxon>
    </lineage>
</organism>
<dbReference type="SUPFAM" id="SSF53850">
    <property type="entry name" value="Periplasmic binding protein-like II"/>
    <property type="match status" value="1"/>
</dbReference>